<sequence>MNAMRFQVSNALAEAINSKIRILRVKAYGYRNKERFKRAILFHFGGLAMEPTHYER</sequence>
<name>A0A934JTK3_9GAMM</name>
<dbReference type="AlphaFoldDB" id="A0A934JTK3"/>
<gene>
    <name evidence="2" type="ORF">I8J31_18720</name>
</gene>
<dbReference type="Pfam" id="PF01610">
    <property type="entry name" value="DDE_Tnp_ISL3"/>
    <property type="match status" value="1"/>
</dbReference>
<evidence type="ECO:0000313" key="3">
    <source>
        <dbReference type="Proteomes" id="UP000628710"/>
    </source>
</evidence>
<reference evidence="2" key="1">
    <citation type="submission" date="2020-12" db="EMBL/GenBank/DDBJ databases">
        <title>Marinomonas arctica sp. nov., a psychrotolerant bacterium isolated from the Arctic.</title>
        <authorList>
            <person name="Zhang Y."/>
        </authorList>
    </citation>
    <scope>NUCLEOTIDE SEQUENCE</scope>
    <source>
        <strain evidence="2">C1424</strain>
    </source>
</reference>
<dbReference type="InterPro" id="IPR002560">
    <property type="entry name" value="Transposase_DDE"/>
</dbReference>
<dbReference type="EMBL" id="JAEMNX010000029">
    <property type="protein sequence ID" value="MBJ7539714.1"/>
    <property type="molecule type" value="Genomic_DNA"/>
</dbReference>
<keyword evidence="3" id="KW-1185">Reference proteome</keyword>
<accession>A0A934JTK3</accession>
<feature type="domain" description="Transposase IS204/IS1001/IS1096/IS1165 DDE" evidence="1">
    <location>
        <begin position="1"/>
        <end position="39"/>
    </location>
</feature>
<comment type="caution">
    <text evidence="2">The sequence shown here is derived from an EMBL/GenBank/DDBJ whole genome shotgun (WGS) entry which is preliminary data.</text>
</comment>
<organism evidence="2 3">
    <name type="scientific">Marinomonas transparens</name>
    <dbReference type="NCBI Taxonomy" id="2795388"/>
    <lineage>
        <taxon>Bacteria</taxon>
        <taxon>Pseudomonadati</taxon>
        <taxon>Pseudomonadota</taxon>
        <taxon>Gammaproteobacteria</taxon>
        <taxon>Oceanospirillales</taxon>
        <taxon>Oceanospirillaceae</taxon>
        <taxon>Marinomonas</taxon>
    </lineage>
</organism>
<evidence type="ECO:0000313" key="2">
    <source>
        <dbReference type="EMBL" id="MBJ7539714.1"/>
    </source>
</evidence>
<evidence type="ECO:0000259" key="1">
    <source>
        <dbReference type="Pfam" id="PF01610"/>
    </source>
</evidence>
<dbReference type="Proteomes" id="UP000628710">
    <property type="component" value="Unassembled WGS sequence"/>
</dbReference>
<protein>
    <submittedName>
        <fullName evidence="2">Transposase</fullName>
    </submittedName>
</protein>
<proteinExistence type="predicted"/>